<evidence type="ECO:0000313" key="2">
    <source>
        <dbReference type="EMBL" id="OKY77947.1"/>
    </source>
</evidence>
<dbReference type="InterPro" id="IPR010095">
    <property type="entry name" value="Cas12f1-like_TNB"/>
</dbReference>
<dbReference type="Proteomes" id="UP000185744">
    <property type="component" value="Unassembled WGS sequence"/>
</dbReference>
<keyword evidence="3" id="KW-1185">Reference proteome</keyword>
<accession>A0A1Q6DUD5</accession>
<dbReference type="InParanoid" id="A0A1Q6DUD5"/>
<dbReference type="EMBL" id="MSDW01000001">
    <property type="protein sequence ID" value="OKY77947.1"/>
    <property type="molecule type" value="Genomic_DNA"/>
</dbReference>
<sequence>MLGSEKDCKKEGLNKEVKEISDKEKRKVEDVLHKVSRDIVDEAENNNSLIVIGELKGIGNRDTGNGKTMNRIVNSMPYWKLTNMIEYKAKEKRHPSSESKRKRHF</sequence>
<protein>
    <submittedName>
        <fullName evidence="2">IS605 OrfB-like transposable element containing RNAse H-like and Zn finger domain</fullName>
    </submittedName>
</protein>
<gene>
    <name evidence="2" type="ORF">BTN85_0425</name>
</gene>
<evidence type="ECO:0000313" key="3">
    <source>
        <dbReference type="Proteomes" id="UP000185744"/>
    </source>
</evidence>
<proteinExistence type="predicted"/>
<reference evidence="2" key="1">
    <citation type="submission" date="2016-12" db="EMBL/GenBank/DDBJ databases">
        <title>Discovery of methanogenic haloarchaea.</title>
        <authorList>
            <person name="Sorokin D.Y."/>
            <person name="Makarova K.S."/>
            <person name="Abbas B."/>
            <person name="Ferrer M."/>
            <person name="Golyshin P.N."/>
        </authorList>
    </citation>
    <scope>NUCLEOTIDE SEQUENCE [LARGE SCALE GENOMIC DNA]</scope>
    <source>
        <strain evidence="2">HMET1</strain>
    </source>
</reference>
<evidence type="ECO:0000256" key="1">
    <source>
        <dbReference type="ARBA" id="ARBA00023125"/>
    </source>
</evidence>
<name>A0A1Q6DUD5_METT1</name>
<organism evidence="2 3">
    <name type="scientific">Methanohalarchaeum thermophilum</name>
    <dbReference type="NCBI Taxonomy" id="1903181"/>
    <lineage>
        <taxon>Archaea</taxon>
        <taxon>Methanobacteriati</taxon>
        <taxon>Methanobacteriota</taxon>
        <taxon>Methanonatronarchaeia</taxon>
        <taxon>Methanonatronarchaeales</taxon>
        <taxon>Methanonatronarchaeaceae</taxon>
        <taxon>Candidatus Methanohalarchaeum</taxon>
    </lineage>
</organism>
<comment type="caution">
    <text evidence="2">The sequence shown here is derived from an EMBL/GenBank/DDBJ whole genome shotgun (WGS) entry which is preliminary data.</text>
</comment>
<keyword evidence="1" id="KW-0238">DNA-binding</keyword>
<dbReference type="AlphaFoldDB" id="A0A1Q6DUD5"/>
<dbReference type="GO" id="GO:0003677">
    <property type="term" value="F:DNA binding"/>
    <property type="evidence" value="ECO:0007669"/>
    <property type="project" value="UniProtKB-KW"/>
</dbReference>
<dbReference type="NCBIfam" id="TIGR01766">
    <property type="entry name" value="IS200/IS605 family accessory protein TnpB-like domain"/>
    <property type="match status" value="1"/>
</dbReference>